<reference evidence="1" key="1">
    <citation type="submission" date="2020-08" db="EMBL/GenBank/DDBJ databases">
        <title>Pontibacter sp. SD6 16S ribosomal RNA gene Genome sequencing and assembly.</title>
        <authorList>
            <person name="Kang M."/>
        </authorList>
    </citation>
    <scope>NUCLEOTIDE SEQUENCE</scope>
    <source>
        <strain evidence="1">SD6</strain>
    </source>
</reference>
<dbReference type="EMBL" id="JACRVF010000001">
    <property type="protein sequence ID" value="MBC5992021.1"/>
    <property type="molecule type" value="Genomic_DNA"/>
</dbReference>
<dbReference type="SUPFAM" id="SSF109604">
    <property type="entry name" value="HD-domain/PDEase-like"/>
    <property type="match status" value="1"/>
</dbReference>
<name>A0A923SIU0_9BACT</name>
<gene>
    <name evidence="1" type="ORF">H8S84_04135</name>
</gene>
<dbReference type="Gene3D" id="1.10.3210.10">
    <property type="entry name" value="Hypothetical protein af1432"/>
    <property type="match status" value="1"/>
</dbReference>
<dbReference type="PANTHER" id="PTHR21174">
    <property type="match status" value="1"/>
</dbReference>
<dbReference type="RefSeq" id="WP_187065986.1">
    <property type="nucleotide sequence ID" value="NZ_JACRVF010000001.1"/>
</dbReference>
<evidence type="ECO:0000313" key="2">
    <source>
        <dbReference type="Proteomes" id="UP000603640"/>
    </source>
</evidence>
<protein>
    <submittedName>
        <fullName evidence="1">HD domain-containing protein</fullName>
    </submittedName>
</protein>
<comment type="caution">
    <text evidence="1">The sequence shown here is derived from an EMBL/GenBank/DDBJ whole genome shotgun (WGS) entry which is preliminary data.</text>
</comment>
<proteinExistence type="predicted"/>
<dbReference type="Proteomes" id="UP000603640">
    <property type="component" value="Unassembled WGS sequence"/>
</dbReference>
<evidence type="ECO:0000313" key="1">
    <source>
        <dbReference type="EMBL" id="MBC5992021.1"/>
    </source>
</evidence>
<accession>A0A923SIU0</accession>
<sequence length="208" mass="24683">MAPHLKKEWEQLCGKYTSDTALIDTLWEELEQAYTSEGRHYHNLAHIAYMLELAEKYKQEHLKYDPLLFAIFYHDIIYSPTRSDNEERSAELARERLNRIGLPSADITFIKEMILATKSHRPQHNETTNFLLDLDLAILGTGWQKYNVYREAVRKEYSVYPDAVYKSGRKSVLQRFLAQPQIFKTELFRDRLELRARENLRMELDLLV</sequence>
<keyword evidence="2" id="KW-1185">Reference proteome</keyword>
<organism evidence="1 2">
    <name type="scientific">Pontibacter cellulosilyticus</name>
    <dbReference type="NCBI Taxonomy" id="1720253"/>
    <lineage>
        <taxon>Bacteria</taxon>
        <taxon>Pseudomonadati</taxon>
        <taxon>Bacteroidota</taxon>
        <taxon>Cytophagia</taxon>
        <taxon>Cytophagales</taxon>
        <taxon>Hymenobacteraceae</taxon>
        <taxon>Pontibacter</taxon>
    </lineage>
</organism>
<dbReference type="InterPro" id="IPR009218">
    <property type="entry name" value="HD_phosphohydro"/>
</dbReference>
<dbReference type="AlphaFoldDB" id="A0A923SIU0"/>
<dbReference type="PANTHER" id="PTHR21174:SF0">
    <property type="entry name" value="HD PHOSPHOHYDROLASE FAMILY PROTEIN-RELATED"/>
    <property type="match status" value="1"/>
</dbReference>
<dbReference type="PIRSF" id="PIRSF035170">
    <property type="entry name" value="HD_phosphohydro"/>
    <property type="match status" value="1"/>
</dbReference>